<keyword evidence="3 6" id="KW-0375">Hydrogen ion transport</keyword>
<name>A0ABY5YJB6_9DEIO</name>
<keyword evidence="8" id="KW-1185">Reference proteome</keyword>
<keyword evidence="2 6" id="KW-0813">Transport</keyword>
<evidence type="ECO:0000256" key="2">
    <source>
        <dbReference type="ARBA" id="ARBA00022448"/>
    </source>
</evidence>
<dbReference type="HAMAP" id="MF_00314">
    <property type="entry name" value="ATP_synth_C_arch"/>
    <property type="match status" value="1"/>
</dbReference>
<evidence type="ECO:0000256" key="4">
    <source>
        <dbReference type="ARBA" id="ARBA00023065"/>
    </source>
</evidence>
<gene>
    <name evidence="6" type="primary">atpC</name>
    <name evidence="7" type="ORF">N0D28_06020</name>
</gene>
<accession>A0ABY5YJB6</accession>
<dbReference type="Gene3D" id="1.20.1690.10">
    <property type="entry name" value="V-type ATP synthase subunit C domain"/>
    <property type="match status" value="2"/>
</dbReference>
<evidence type="ECO:0000313" key="7">
    <source>
        <dbReference type="EMBL" id="UWX65210.1"/>
    </source>
</evidence>
<dbReference type="InterPro" id="IPR036079">
    <property type="entry name" value="ATPase_csu/dsu_sf"/>
</dbReference>
<dbReference type="InterPro" id="IPR002843">
    <property type="entry name" value="ATPase_V0-cplx_csu/dsu"/>
</dbReference>
<dbReference type="PANTHER" id="PTHR38682">
    <property type="entry name" value="V-TYPE ATP SYNTHASE SUBUNIT C"/>
    <property type="match status" value="1"/>
</dbReference>
<dbReference type="Pfam" id="PF01992">
    <property type="entry name" value="vATP-synt_AC39"/>
    <property type="match status" value="1"/>
</dbReference>
<keyword evidence="4 6" id="KW-0406">Ion transport</keyword>
<keyword evidence="5 6" id="KW-0066">ATP synthesis</keyword>
<evidence type="ECO:0000256" key="6">
    <source>
        <dbReference type="HAMAP-Rule" id="MF_00314"/>
    </source>
</evidence>
<evidence type="ECO:0000313" key="8">
    <source>
        <dbReference type="Proteomes" id="UP001060261"/>
    </source>
</evidence>
<dbReference type="InterPro" id="IPR014272">
    <property type="entry name" value="ATPase_V0-cplx_csu"/>
</dbReference>
<dbReference type="InterPro" id="IPR050873">
    <property type="entry name" value="V-ATPase_V0D/AC39_subunit"/>
</dbReference>
<organism evidence="7 8">
    <name type="scientific">Deinococcus rubellus</name>
    <dbReference type="NCBI Taxonomy" id="1889240"/>
    <lineage>
        <taxon>Bacteria</taxon>
        <taxon>Thermotogati</taxon>
        <taxon>Deinococcota</taxon>
        <taxon>Deinococci</taxon>
        <taxon>Deinococcales</taxon>
        <taxon>Deinococcaceae</taxon>
        <taxon>Deinococcus</taxon>
    </lineage>
</organism>
<dbReference type="PANTHER" id="PTHR38682:SF1">
    <property type="entry name" value="V-TYPE ATP SYNTHASE SUBUNIT C"/>
    <property type="match status" value="1"/>
</dbReference>
<proteinExistence type="inferred from homology"/>
<dbReference type="Gene3D" id="1.10.132.50">
    <property type="entry name" value="ATP synthase (C/AC39) subunit, domain 3"/>
    <property type="match status" value="1"/>
</dbReference>
<dbReference type="InterPro" id="IPR035067">
    <property type="entry name" value="V-type_ATPase_csu/dsu"/>
</dbReference>
<evidence type="ECO:0000256" key="3">
    <source>
        <dbReference type="ARBA" id="ARBA00022781"/>
    </source>
</evidence>
<dbReference type="RefSeq" id="WP_260561466.1">
    <property type="nucleotide sequence ID" value="NZ_BAABEC010000192.1"/>
</dbReference>
<comment type="similarity">
    <text evidence="1 6">Belongs to the V-ATPase V0D/AC39 subunit family.</text>
</comment>
<evidence type="ECO:0000256" key="5">
    <source>
        <dbReference type="ARBA" id="ARBA00023310"/>
    </source>
</evidence>
<sequence length="329" mass="35095">MADDYGYINARIKMMRTQLFGERALEAALGAQSYPEFLRLLSESELSGDLAGATAQGAGLPELDQGLSKNFFENVDKVYRLADGDAKTEIGVLLQKWDLVNLKSIARGLTSGRSGEQLSASLIPGGTIPMTTLQTALQGGDLSAAATALTLTGHPLAPAFREGVSAYSASSKLLDLEIALDQAYYRYALRVSRNTSLRRYLSQEVDVTNALTSRSLRAAQGGTNPALFVEGGRNIDAGTFARLTEGDPSGAGEMAPILEAVGPAEAERAARDILDNAARNAAAGDPLGVGVAIDYLRRKEQEIAKLRLIGRGKFYNVPSEQIRQEVTQA</sequence>
<evidence type="ECO:0000256" key="1">
    <source>
        <dbReference type="ARBA" id="ARBA00006709"/>
    </source>
</evidence>
<dbReference type="InterPro" id="IPR044911">
    <property type="entry name" value="V-type_ATPase_csu/dsu_dom_3"/>
</dbReference>
<dbReference type="EMBL" id="CP104213">
    <property type="protein sequence ID" value="UWX65210.1"/>
    <property type="molecule type" value="Genomic_DNA"/>
</dbReference>
<reference evidence="7" key="1">
    <citation type="submission" date="2022-09" db="EMBL/GenBank/DDBJ databases">
        <title>genome sequence of Deinococcus rubellus.</title>
        <authorList>
            <person name="Srinivasan S."/>
        </authorList>
    </citation>
    <scope>NUCLEOTIDE SEQUENCE</scope>
    <source>
        <strain evidence="7">Ant6</strain>
    </source>
</reference>
<protein>
    <recommendedName>
        <fullName evidence="6">V-type ATP synthase subunit C</fullName>
    </recommendedName>
    <alternativeName>
        <fullName evidence="6">V-ATPase subunit C</fullName>
    </alternativeName>
</protein>
<comment type="function">
    <text evidence="6">Produces ATP from ADP in the presence of a proton gradient across the membrane.</text>
</comment>
<dbReference type="Proteomes" id="UP001060261">
    <property type="component" value="Chromosome"/>
</dbReference>
<dbReference type="SUPFAM" id="SSF103486">
    <property type="entry name" value="V-type ATP synthase subunit C"/>
    <property type="match status" value="1"/>
</dbReference>